<evidence type="ECO:0000256" key="1">
    <source>
        <dbReference type="ARBA" id="ARBA00022679"/>
    </source>
</evidence>
<sequence length="151" mass="17227">MLTIREMTAGDRADVMPMVTEFYHSPAVEHDVPAAILERSFDAAVGDDGLLRGLLLLEGVAAVGYCYVTEYYSAEVGGRCLMIEELYLMPECRGKGYGSQVFKWLMEQYPDHLRLRLEVTVANAGALRLYERLGFRFLEYGQMVLDREWEE</sequence>
<dbReference type="Pfam" id="PF00583">
    <property type="entry name" value="Acetyltransf_1"/>
    <property type="match status" value="1"/>
</dbReference>
<keyword evidence="1 4" id="KW-0808">Transferase</keyword>
<dbReference type="InterPro" id="IPR016181">
    <property type="entry name" value="Acyl_CoA_acyltransferase"/>
</dbReference>
<name>A0A212J222_9FIRM</name>
<feature type="domain" description="N-acetyltransferase" evidence="3">
    <location>
        <begin position="2"/>
        <end position="151"/>
    </location>
</feature>
<dbReference type="Gene3D" id="3.40.630.30">
    <property type="match status" value="1"/>
</dbReference>
<gene>
    <name evidence="4" type="ORF">KL86CLO1_10382</name>
</gene>
<dbReference type="SUPFAM" id="SSF55729">
    <property type="entry name" value="Acyl-CoA N-acyltransferases (Nat)"/>
    <property type="match status" value="1"/>
</dbReference>
<protein>
    <submittedName>
        <fullName evidence="4">Acetyltransferase (GNAT) family</fullName>
    </submittedName>
</protein>
<dbReference type="InterPro" id="IPR050680">
    <property type="entry name" value="YpeA/RimI_acetyltransf"/>
</dbReference>
<dbReference type="PANTHER" id="PTHR43420">
    <property type="entry name" value="ACETYLTRANSFERASE"/>
    <property type="match status" value="1"/>
</dbReference>
<keyword evidence="2" id="KW-0012">Acyltransferase</keyword>
<evidence type="ECO:0000259" key="3">
    <source>
        <dbReference type="PROSITE" id="PS51186"/>
    </source>
</evidence>
<dbReference type="PROSITE" id="PS51186">
    <property type="entry name" value="GNAT"/>
    <property type="match status" value="1"/>
</dbReference>
<dbReference type="GO" id="GO:0016747">
    <property type="term" value="F:acyltransferase activity, transferring groups other than amino-acyl groups"/>
    <property type="evidence" value="ECO:0007669"/>
    <property type="project" value="InterPro"/>
</dbReference>
<evidence type="ECO:0000256" key="2">
    <source>
        <dbReference type="ARBA" id="ARBA00023315"/>
    </source>
</evidence>
<dbReference type="EMBL" id="FLUN01000001">
    <property type="protein sequence ID" value="SBV93457.1"/>
    <property type="molecule type" value="Genomic_DNA"/>
</dbReference>
<dbReference type="CDD" id="cd04301">
    <property type="entry name" value="NAT_SF"/>
    <property type="match status" value="1"/>
</dbReference>
<dbReference type="InterPro" id="IPR000182">
    <property type="entry name" value="GNAT_dom"/>
</dbReference>
<organism evidence="4">
    <name type="scientific">uncultured Eubacteriales bacterium</name>
    <dbReference type="NCBI Taxonomy" id="172733"/>
    <lineage>
        <taxon>Bacteria</taxon>
        <taxon>Bacillati</taxon>
        <taxon>Bacillota</taxon>
        <taxon>Clostridia</taxon>
        <taxon>Eubacteriales</taxon>
        <taxon>environmental samples</taxon>
    </lineage>
</organism>
<evidence type="ECO:0000313" key="4">
    <source>
        <dbReference type="EMBL" id="SBV93457.1"/>
    </source>
</evidence>
<accession>A0A212J222</accession>
<proteinExistence type="predicted"/>
<dbReference type="AlphaFoldDB" id="A0A212J222"/>
<reference evidence="4" key="1">
    <citation type="submission" date="2016-04" db="EMBL/GenBank/DDBJ databases">
        <authorList>
            <person name="Evans L.H."/>
            <person name="Alamgir A."/>
            <person name="Owens N."/>
            <person name="Weber N.D."/>
            <person name="Virtaneva K."/>
            <person name="Barbian K."/>
            <person name="Babar A."/>
            <person name="Rosenke K."/>
        </authorList>
    </citation>
    <scope>NUCLEOTIDE SEQUENCE</scope>
    <source>
        <strain evidence="4">86</strain>
    </source>
</reference>